<protein>
    <submittedName>
        <fullName evidence="1">(northern house mosquito) hypothetical protein</fullName>
    </submittedName>
</protein>
<dbReference type="EMBL" id="HBUE01030841">
    <property type="protein sequence ID" value="CAG6456403.1"/>
    <property type="molecule type" value="Transcribed_RNA"/>
</dbReference>
<reference evidence="1" key="1">
    <citation type="submission" date="2021-05" db="EMBL/GenBank/DDBJ databases">
        <authorList>
            <person name="Alioto T."/>
            <person name="Alioto T."/>
            <person name="Gomez Garrido J."/>
        </authorList>
    </citation>
    <scope>NUCLEOTIDE SEQUENCE</scope>
</reference>
<accession>A0A8D8F3S9</accession>
<evidence type="ECO:0000313" key="1">
    <source>
        <dbReference type="EMBL" id="CAG6456403.1"/>
    </source>
</evidence>
<name>A0A8D8F3S9_CULPI</name>
<organism evidence="1">
    <name type="scientific">Culex pipiens</name>
    <name type="common">House mosquito</name>
    <dbReference type="NCBI Taxonomy" id="7175"/>
    <lineage>
        <taxon>Eukaryota</taxon>
        <taxon>Metazoa</taxon>
        <taxon>Ecdysozoa</taxon>
        <taxon>Arthropoda</taxon>
        <taxon>Hexapoda</taxon>
        <taxon>Insecta</taxon>
        <taxon>Pterygota</taxon>
        <taxon>Neoptera</taxon>
        <taxon>Endopterygota</taxon>
        <taxon>Diptera</taxon>
        <taxon>Nematocera</taxon>
        <taxon>Culicoidea</taxon>
        <taxon>Culicidae</taxon>
        <taxon>Culicinae</taxon>
        <taxon>Culicini</taxon>
        <taxon>Culex</taxon>
        <taxon>Culex</taxon>
    </lineage>
</organism>
<sequence length="125" mass="13764">METESANPFTCTKITFPRCAEESRPEAEAQVVVIVGEEQAAAATDSTGMERPIGAVFAVTHTHAVEFLSLRVAVSVCGWVYVCNSLTKKLWESHYCFLVKKGKKQHKNLSILCKSGQGIFIVEEN</sequence>
<dbReference type="AlphaFoldDB" id="A0A8D8F3S9"/>
<proteinExistence type="predicted"/>